<keyword evidence="7 9" id="KW-0482">Metalloprotease</keyword>
<evidence type="ECO:0000256" key="7">
    <source>
        <dbReference type="ARBA" id="ARBA00023049"/>
    </source>
</evidence>
<evidence type="ECO:0000256" key="8">
    <source>
        <dbReference type="PIRSR" id="PIRSR623612-1"/>
    </source>
</evidence>
<dbReference type="GO" id="GO:0004222">
    <property type="term" value="F:metalloendopeptidase activity"/>
    <property type="evidence" value="ECO:0007669"/>
    <property type="project" value="UniProtKB-UniRule"/>
</dbReference>
<name>A0AA46TLI9_9ACTN</name>
<comment type="similarity">
    <text evidence="1 9">Belongs to the peptidase M4 family.</text>
</comment>
<dbReference type="EC" id="3.4.24.-" evidence="9"/>
<keyword evidence="9" id="KW-0964">Secreted</keyword>
<keyword evidence="15" id="KW-1185">Reference proteome</keyword>
<keyword evidence="2 9" id="KW-0645">Protease</keyword>
<dbReference type="InterPro" id="IPR011096">
    <property type="entry name" value="FTP_domain"/>
</dbReference>
<keyword evidence="4 9" id="KW-0732">Signal</keyword>
<dbReference type="AlphaFoldDB" id="A0AA46TLI9"/>
<feature type="domain" description="Peptidase M4 C-terminal" evidence="12">
    <location>
        <begin position="365"/>
        <end position="535"/>
    </location>
</feature>
<gene>
    <name evidence="14" type="ORF">L0C25_10605</name>
</gene>
<dbReference type="InterPro" id="IPR023612">
    <property type="entry name" value="Peptidase_M4"/>
</dbReference>
<dbReference type="SUPFAM" id="SSF55486">
    <property type="entry name" value="Metalloproteases ('zincins'), catalytic domain"/>
    <property type="match status" value="1"/>
</dbReference>
<evidence type="ECO:0000256" key="1">
    <source>
        <dbReference type="ARBA" id="ARBA00009388"/>
    </source>
</evidence>
<evidence type="ECO:0000313" key="15">
    <source>
        <dbReference type="Proteomes" id="UP001164390"/>
    </source>
</evidence>
<evidence type="ECO:0000256" key="6">
    <source>
        <dbReference type="ARBA" id="ARBA00022833"/>
    </source>
</evidence>
<reference evidence="14" key="1">
    <citation type="submission" date="2022-01" db="EMBL/GenBank/DDBJ databases">
        <title>Nocardioidaceae gen. sp. A5X3R13.</title>
        <authorList>
            <person name="Lopez Marin M.A."/>
            <person name="Uhlik O."/>
        </authorList>
    </citation>
    <scope>NUCLEOTIDE SEQUENCE</scope>
    <source>
        <strain evidence="14">A5X3R13</strain>
    </source>
</reference>
<dbReference type="Gene3D" id="3.10.170.10">
    <property type="match status" value="1"/>
</dbReference>
<dbReference type="EMBL" id="CP094970">
    <property type="protein sequence ID" value="UYM07491.1"/>
    <property type="molecule type" value="Genomic_DNA"/>
</dbReference>
<keyword evidence="3" id="KW-0479">Metal-binding</keyword>
<dbReference type="GO" id="GO:0046872">
    <property type="term" value="F:metal ion binding"/>
    <property type="evidence" value="ECO:0007669"/>
    <property type="project" value="UniProtKB-UniRule"/>
</dbReference>
<evidence type="ECO:0000256" key="10">
    <source>
        <dbReference type="SAM" id="MobiDB-lite"/>
    </source>
</evidence>
<dbReference type="Gene3D" id="1.10.390.10">
    <property type="entry name" value="Neutral Protease Domain 2"/>
    <property type="match status" value="1"/>
</dbReference>
<dbReference type="RefSeq" id="WP_271636466.1">
    <property type="nucleotide sequence ID" value="NZ_CP094970.1"/>
</dbReference>
<evidence type="ECO:0000259" key="11">
    <source>
        <dbReference type="Pfam" id="PF01447"/>
    </source>
</evidence>
<feature type="chain" id="PRO_5041489373" description="Neutral metalloproteinase" evidence="9">
    <location>
        <begin position="22"/>
        <end position="536"/>
    </location>
</feature>
<evidence type="ECO:0000256" key="2">
    <source>
        <dbReference type="ARBA" id="ARBA00022670"/>
    </source>
</evidence>
<dbReference type="GO" id="GO:0005576">
    <property type="term" value="C:extracellular region"/>
    <property type="evidence" value="ECO:0007669"/>
    <property type="project" value="UniProtKB-SubCell"/>
</dbReference>
<feature type="region of interest" description="Disordered" evidence="10">
    <location>
        <begin position="201"/>
        <end position="221"/>
    </location>
</feature>
<feature type="signal peptide" evidence="9">
    <location>
        <begin position="1"/>
        <end position="21"/>
    </location>
</feature>
<dbReference type="InterPro" id="IPR027268">
    <property type="entry name" value="Peptidase_M4/M1_CTD_sf"/>
</dbReference>
<evidence type="ECO:0000259" key="12">
    <source>
        <dbReference type="Pfam" id="PF02868"/>
    </source>
</evidence>
<dbReference type="Pfam" id="PF02868">
    <property type="entry name" value="Peptidase_M4_C"/>
    <property type="match status" value="1"/>
</dbReference>
<dbReference type="Pfam" id="PF01447">
    <property type="entry name" value="Peptidase_M4"/>
    <property type="match status" value="1"/>
</dbReference>
<protein>
    <recommendedName>
        <fullName evidence="9">Neutral metalloproteinase</fullName>
        <ecNumber evidence="9">3.4.24.-</ecNumber>
    </recommendedName>
</protein>
<evidence type="ECO:0000256" key="3">
    <source>
        <dbReference type="ARBA" id="ARBA00022723"/>
    </source>
</evidence>
<dbReference type="PANTHER" id="PTHR33794">
    <property type="entry name" value="BACILLOLYSIN"/>
    <property type="match status" value="1"/>
</dbReference>
<sequence>MRKVIAVASSTVLAAGLGAMAPLSGAAAVGNAPDDNPQAVARQFVKENRTDVLGTRGDAYRVVDKVTSKDGAAVRYERTYRGLPVLGGDFVVHVTENGRTDNVSVAQDRAIRVNNAPGVAKSAARTQAREGATSATVRRVGEPRLVVDARDGRPVLAWQTVVHGVQADGQTPSRQSVVTDARTGKVRSADEAIMTPIRVGQKADAGPGQADGSEAAEAGTGSGIFVGDVEIDTTSGASGFEMIDPSHGNGETCDMNNTEFSCDTFVDDDNAWGDGTNADRASAGVDAHFGAATTFDYFKETHGRDGIFGDGTGVPSRVHYGTGYVNAFWDGSQMTYGDGAGDAAPLVELDVAGHEMSHGVNEHTAGLEYSGDAGGLNEATSDIFGTMVEFYANNASDTPDFTIGEMIDINGDGTPLRYMDEPSKDGGSFDCWSEEVPASDPHYSSGVGNHFFYLLANGSGESEFGNSPTCDGSTVTGIGNEAAAAIWFKALSEYMVSTETYADAREHTVQAATDLYGEGSAEVQAVEAAWTAVSVG</sequence>
<evidence type="ECO:0000259" key="13">
    <source>
        <dbReference type="Pfam" id="PF07504"/>
    </source>
</evidence>
<evidence type="ECO:0000256" key="4">
    <source>
        <dbReference type="ARBA" id="ARBA00022729"/>
    </source>
</evidence>
<keyword evidence="5 9" id="KW-0378">Hydrolase</keyword>
<evidence type="ECO:0000256" key="9">
    <source>
        <dbReference type="RuleBase" id="RU366073"/>
    </source>
</evidence>
<keyword evidence="6 9" id="KW-0862">Zinc</keyword>
<accession>A0AA46TLI9</accession>
<evidence type="ECO:0000313" key="14">
    <source>
        <dbReference type="EMBL" id="UYM07491.1"/>
    </source>
</evidence>
<dbReference type="InterPro" id="IPR050728">
    <property type="entry name" value="Zinc_Metalloprotease_M4"/>
</dbReference>
<dbReference type="PRINTS" id="PR00730">
    <property type="entry name" value="THERMOLYSIN"/>
</dbReference>
<feature type="domain" description="FTP" evidence="13">
    <location>
        <begin position="58"/>
        <end position="104"/>
    </location>
</feature>
<dbReference type="Gene3D" id="3.10.450.490">
    <property type="match status" value="1"/>
</dbReference>
<comment type="subcellular location">
    <subcellularLocation>
        <location evidence="9">Secreted</location>
    </subcellularLocation>
</comment>
<feature type="domain" description="Peptidase M4" evidence="11">
    <location>
        <begin position="219"/>
        <end position="361"/>
    </location>
</feature>
<dbReference type="KEGG" id="sgrg:L0C25_10605"/>
<organism evidence="14 15">
    <name type="scientific">Solicola gregarius</name>
    <dbReference type="NCBI Taxonomy" id="2908642"/>
    <lineage>
        <taxon>Bacteria</taxon>
        <taxon>Bacillati</taxon>
        <taxon>Actinomycetota</taxon>
        <taxon>Actinomycetes</taxon>
        <taxon>Propionibacteriales</taxon>
        <taxon>Nocardioidaceae</taxon>
        <taxon>Solicola</taxon>
    </lineage>
</organism>
<proteinExistence type="inferred from homology"/>
<dbReference type="Proteomes" id="UP001164390">
    <property type="component" value="Chromosome"/>
</dbReference>
<evidence type="ECO:0000256" key="5">
    <source>
        <dbReference type="ARBA" id="ARBA00022801"/>
    </source>
</evidence>
<dbReference type="CDD" id="cd09597">
    <property type="entry name" value="M4_TLP"/>
    <property type="match status" value="1"/>
</dbReference>
<dbReference type="PANTHER" id="PTHR33794:SF1">
    <property type="entry name" value="BACILLOLYSIN"/>
    <property type="match status" value="1"/>
</dbReference>
<dbReference type="InterPro" id="IPR013856">
    <property type="entry name" value="Peptidase_M4_domain"/>
</dbReference>
<dbReference type="InterPro" id="IPR001570">
    <property type="entry name" value="Peptidase_M4_C_domain"/>
</dbReference>
<feature type="compositionally biased region" description="Low complexity" evidence="10">
    <location>
        <begin position="210"/>
        <end position="219"/>
    </location>
</feature>
<feature type="active site" description="Proton donor" evidence="8">
    <location>
        <position position="442"/>
    </location>
</feature>
<comment type="function">
    <text evidence="9">Extracellular zinc metalloprotease.</text>
</comment>
<feature type="active site" evidence="8">
    <location>
        <position position="355"/>
    </location>
</feature>
<comment type="cofactor">
    <cofactor evidence="9">
        <name>Zn(2+)</name>
        <dbReference type="ChEBI" id="CHEBI:29105"/>
    </cofactor>
</comment>
<dbReference type="GO" id="GO:0006508">
    <property type="term" value="P:proteolysis"/>
    <property type="evidence" value="ECO:0007669"/>
    <property type="project" value="UniProtKB-KW"/>
</dbReference>
<dbReference type="Pfam" id="PF07504">
    <property type="entry name" value="FTP"/>
    <property type="match status" value="1"/>
</dbReference>